<keyword evidence="2" id="KW-1185">Reference proteome</keyword>
<name>A0ACD4ZBC4_9ACTN</name>
<accession>A0ACD4ZBC4</accession>
<proteinExistence type="predicted"/>
<evidence type="ECO:0000313" key="2">
    <source>
        <dbReference type="Proteomes" id="UP001348369"/>
    </source>
</evidence>
<organism evidence="1 2">
    <name type="scientific">Streptomyces scopuliridis</name>
    <dbReference type="NCBI Taxonomy" id="452529"/>
    <lineage>
        <taxon>Bacteria</taxon>
        <taxon>Bacillati</taxon>
        <taxon>Actinomycetota</taxon>
        <taxon>Actinomycetes</taxon>
        <taxon>Kitasatosporales</taxon>
        <taxon>Streptomycetaceae</taxon>
        <taxon>Streptomyces</taxon>
    </lineage>
</organism>
<evidence type="ECO:0000313" key="1">
    <source>
        <dbReference type="EMBL" id="WSB95612.1"/>
    </source>
</evidence>
<reference evidence="1" key="1">
    <citation type="submission" date="2022-10" db="EMBL/GenBank/DDBJ databases">
        <title>The complete genomes of actinobacterial strains from the NBC collection.</title>
        <authorList>
            <person name="Joergensen T.S."/>
            <person name="Alvarez Arevalo M."/>
            <person name="Sterndorff E.B."/>
            <person name="Faurdal D."/>
            <person name="Vuksanovic O."/>
            <person name="Mourched A.-S."/>
            <person name="Charusanti P."/>
            <person name="Shaw S."/>
            <person name="Blin K."/>
            <person name="Weber T."/>
        </authorList>
    </citation>
    <scope>NUCLEOTIDE SEQUENCE</scope>
    <source>
        <strain evidence="1">NBC 01771</strain>
    </source>
</reference>
<sequence>MSRRLRIAMIAPPWFDLPPEGYGGIEYMCSYLVDALVDRGHEVTLVSSGRNGTKAQHVRTYEFPQWRRLGEPLPDLVHTASVRRVLDSLEIDVIHDHSLVGPLLAEDRDVPTIVTLHEPVEGDYKEYFSLLRDSVHRVAISASQRANAPELNWHSTVYNGIAPDNFRFQKEKEDWILFLGQCVPHKGMHTAIDAAREAGVTIRIAAKCSEPAEIDYFESQIRPRLGDGVEWLDEVGGERKKALLSAARCLIFPIAWDEPFGMVMIEAMASGTPVVALRRGSVAEVVDHGVSGIICDSATELPAAIRQSAHLDPESCRNAAVSRFSSALMAERYENVYTSVIKLTRTSR</sequence>
<dbReference type="EMBL" id="CP109109">
    <property type="protein sequence ID" value="WSB95612.1"/>
    <property type="molecule type" value="Genomic_DNA"/>
</dbReference>
<gene>
    <name evidence="1" type="ORF">OG835_00195</name>
</gene>
<dbReference type="Proteomes" id="UP001348369">
    <property type="component" value="Chromosome"/>
</dbReference>
<protein>
    <submittedName>
        <fullName evidence="1">Glycosyltransferase family 4 protein</fullName>
    </submittedName>
</protein>